<dbReference type="SUPFAM" id="SSF52540">
    <property type="entry name" value="P-loop containing nucleoside triphosphate hydrolases"/>
    <property type="match status" value="2"/>
</dbReference>
<evidence type="ECO:0000313" key="7">
    <source>
        <dbReference type="Proteomes" id="UP000288805"/>
    </source>
</evidence>
<organism evidence="6 7">
    <name type="scientific">Vitis vinifera</name>
    <name type="common">Grape</name>
    <dbReference type="NCBI Taxonomy" id="29760"/>
    <lineage>
        <taxon>Eukaryota</taxon>
        <taxon>Viridiplantae</taxon>
        <taxon>Streptophyta</taxon>
        <taxon>Embryophyta</taxon>
        <taxon>Tracheophyta</taxon>
        <taxon>Spermatophyta</taxon>
        <taxon>Magnoliopsida</taxon>
        <taxon>eudicotyledons</taxon>
        <taxon>Gunneridae</taxon>
        <taxon>Pentapetalae</taxon>
        <taxon>rosids</taxon>
        <taxon>Vitales</taxon>
        <taxon>Vitaceae</taxon>
        <taxon>Viteae</taxon>
        <taxon>Vitis</taxon>
    </lineage>
</organism>
<dbReference type="Gene3D" id="1.20.58.530">
    <property type="match status" value="1"/>
</dbReference>
<keyword evidence="4" id="KW-0505">Motor protein</keyword>
<evidence type="ECO:0000256" key="1">
    <source>
        <dbReference type="ARBA" id="ARBA00022741"/>
    </source>
</evidence>
<reference evidence="6 7" key="1">
    <citation type="journal article" date="2018" name="PLoS Genet.">
        <title>Population sequencing reveals clonal diversity and ancestral inbreeding in the grapevine cultivar Chardonnay.</title>
        <authorList>
            <person name="Roach M.J."/>
            <person name="Johnson D.L."/>
            <person name="Bohlmann J."/>
            <person name="van Vuuren H.J."/>
            <person name="Jones S.J."/>
            <person name="Pretorius I.S."/>
            <person name="Schmidt S.A."/>
            <person name="Borneman A.R."/>
        </authorList>
    </citation>
    <scope>NUCLEOTIDE SEQUENCE [LARGE SCALE GENOMIC DNA]</scope>
    <source>
        <strain evidence="7">cv. Chardonnay</strain>
        <tissue evidence="6">Leaf</tissue>
    </source>
</reference>
<evidence type="ECO:0000256" key="4">
    <source>
        <dbReference type="PROSITE-ProRule" id="PRU00782"/>
    </source>
</evidence>
<keyword evidence="1" id="KW-0547">Nucleotide-binding</keyword>
<comment type="caution">
    <text evidence="4">Lacks conserved residue(s) required for the propagation of feature annotation.</text>
</comment>
<keyword evidence="2" id="KW-0067">ATP-binding</keyword>
<comment type="caution">
    <text evidence="6">The sequence shown here is derived from an EMBL/GenBank/DDBJ whole genome shotgun (WGS) entry which is preliminary data.</text>
</comment>
<dbReference type="Gene3D" id="6.20.240.20">
    <property type="match status" value="1"/>
</dbReference>
<gene>
    <name evidence="6" type="primary">XI-B_4</name>
    <name evidence="6" type="ORF">CK203_062612</name>
</gene>
<comment type="similarity">
    <text evidence="4">Belongs to the TRAFAC class myosin-kinesin ATPase superfamily. Myosin family.</text>
</comment>
<dbReference type="PANTHER" id="PTHR13140:SF836">
    <property type="entry name" value="MYOSIN-6"/>
    <property type="match status" value="1"/>
</dbReference>
<dbReference type="AlphaFoldDB" id="A0A438FZ77"/>
<evidence type="ECO:0000313" key="6">
    <source>
        <dbReference type="EMBL" id="RVW65244.1"/>
    </source>
</evidence>
<keyword evidence="3 4" id="KW-0009">Actin-binding</keyword>
<proteinExistence type="inferred from homology"/>
<accession>A0A438FZ77</accession>
<dbReference type="GO" id="GO:0003779">
    <property type="term" value="F:actin binding"/>
    <property type="evidence" value="ECO:0007669"/>
    <property type="project" value="UniProtKB-KW"/>
</dbReference>
<evidence type="ECO:0000256" key="2">
    <source>
        <dbReference type="ARBA" id="ARBA00022840"/>
    </source>
</evidence>
<dbReference type="Gene3D" id="3.40.50.300">
    <property type="entry name" value="P-loop containing nucleotide triphosphate hydrolases"/>
    <property type="match status" value="1"/>
</dbReference>
<dbReference type="Proteomes" id="UP000288805">
    <property type="component" value="Unassembled WGS sequence"/>
</dbReference>
<dbReference type="Pfam" id="PF00063">
    <property type="entry name" value="Myosin_head"/>
    <property type="match status" value="1"/>
</dbReference>
<dbReference type="InterPro" id="IPR001609">
    <property type="entry name" value="Myosin_head_motor_dom-like"/>
</dbReference>
<dbReference type="PROSITE" id="PS51456">
    <property type="entry name" value="MYOSIN_MOTOR"/>
    <property type="match status" value="1"/>
</dbReference>
<evidence type="ECO:0000256" key="3">
    <source>
        <dbReference type="ARBA" id="ARBA00023203"/>
    </source>
</evidence>
<dbReference type="GO" id="GO:0005524">
    <property type="term" value="F:ATP binding"/>
    <property type="evidence" value="ECO:0007669"/>
    <property type="project" value="UniProtKB-KW"/>
</dbReference>
<protein>
    <submittedName>
        <fullName evidence="6">Myosin-8</fullName>
    </submittedName>
</protein>
<dbReference type="PANTHER" id="PTHR13140">
    <property type="entry name" value="MYOSIN"/>
    <property type="match status" value="1"/>
</dbReference>
<name>A0A438FZ77_VITVI</name>
<dbReference type="InterPro" id="IPR027417">
    <property type="entry name" value="P-loop_NTPase"/>
</dbReference>
<sequence length="328" mass="37364">MRFSKPKLSRTDFTIYHYAGDVTYQTEHFLDKNKNYVVAEHQSLLSASRFSFVADLFSPLPEDFSKTLKFSSIAIRISCAGYPTRRTFVEFRFGILAPDVSKGSSGEIAACKRLLEKVGLKSYQIGETKKFRLNASFCNTNPSCLQMITRQVYEIIRREVSVPRIQKDLRMKAYKELCSSTLCIQRGMRGLAARNEFRSRRTFNSNVSPWANASGFHLVSSHFTERLFDPEAARTVNFDDRNILSVSAGNLIKNLFFSSEVTFHQVSNDSVHQLQKQRIQLARGIYNDSDVYFLDDLFSAVDAHTTAILFYECVVAALAHKIVILVTH</sequence>
<dbReference type="PROSITE" id="PS50096">
    <property type="entry name" value="IQ"/>
    <property type="match status" value="1"/>
</dbReference>
<evidence type="ECO:0000259" key="5">
    <source>
        <dbReference type="PROSITE" id="PS51456"/>
    </source>
</evidence>
<dbReference type="GO" id="GO:0003774">
    <property type="term" value="F:cytoskeletal motor activity"/>
    <property type="evidence" value="ECO:0007669"/>
    <property type="project" value="InterPro"/>
</dbReference>
<keyword evidence="4" id="KW-0518">Myosin</keyword>
<dbReference type="GO" id="GO:0016459">
    <property type="term" value="C:myosin complex"/>
    <property type="evidence" value="ECO:0007669"/>
    <property type="project" value="UniProtKB-KW"/>
</dbReference>
<dbReference type="EMBL" id="QGNW01000691">
    <property type="protein sequence ID" value="RVW65244.1"/>
    <property type="molecule type" value="Genomic_DNA"/>
</dbReference>
<feature type="domain" description="Myosin motor" evidence="5">
    <location>
        <begin position="1"/>
        <end position="77"/>
    </location>
</feature>